<dbReference type="PANTHER" id="PTHR42916:SF1">
    <property type="entry name" value="PROTEIN PHYLLO, CHLOROPLASTIC"/>
    <property type="match status" value="1"/>
</dbReference>
<keyword evidence="12" id="KW-1185">Reference proteome</keyword>
<dbReference type="Pfam" id="PF02775">
    <property type="entry name" value="TPP_enzyme_C"/>
    <property type="match status" value="1"/>
</dbReference>
<dbReference type="InterPro" id="IPR029061">
    <property type="entry name" value="THDP-binding"/>
</dbReference>
<dbReference type="PANTHER" id="PTHR42916">
    <property type="entry name" value="2-SUCCINYL-5-ENOLPYRUVYL-6-HYDROXY-3-CYCLOHEXENE-1-CARBOXYLATE SYNTHASE"/>
    <property type="match status" value="1"/>
</dbReference>
<dbReference type="UniPathway" id="UPA01057">
    <property type="reaction ID" value="UER00164"/>
</dbReference>
<dbReference type="SUPFAM" id="SSF52518">
    <property type="entry name" value="Thiamin diphosphate-binding fold (THDP-binding)"/>
    <property type="match status" value="2"/>
</dbReference>
<evidence type="ECO:0000313" key="12">
    <source>
        <dbReference type="Proteomes" id="UP000198964"/>
    </source>
</evidence>
<dbReference type="GO" id="GO:0070204">
    <property type="term" value="F:2-succinyl-5-enolpyruvyl-6-hydroxy-3-cyclohexene-1-carboxylic-acid synthase activity"/>
    <property type="evidence" value="ECO:0007669"/>
    <property type="project" value="UniProtKB-UniRule"/>
</dbReference>
<dbReference type="SUPFAM" id="SSF52467">
    <property type="entry name" value="DHS-like NAD/FAD-binding domain"/>
    <property type="match status" value="1"/>
</dbReference>
<comment type="similarity">
    <text evidence="7">Belongs to the TPP enzyme family. MenD subfamily.</text>
</comment>
<name>A0A1I2CTB1_9BACT</name>
<feature type="domain" description="Thiamine pyrophosphate enzyme TPP-binding" evidence="8">
    <location>
        <begin position="404"/>
        <end position="540"/>
    </location>
</feature>
<evidence type="ECO:0000259" key="9">
    <source>
        <dbReference type="Pfam" id="PF02776"/>
    </source>
</evidence>
<dbReference type="PIRSF" id="PIRSF004983">
    <property type="entry name" value="MenD"/>
    <property type="match status" value="1"/>
</dbReference>
<dbReference type="InterPro" id="IPR012001">
    <property type="entry name" value="Thiamin_PyroP_enz_TPP-bd_dom"/>
</dbReference>
<feature type="domain" description="Menaquinone biosynthesis protein MenD middle" evidence="10">
    <location>
        <begin position="211"/>
        <end position="387"/>
    </location>
</feature>
<dbReference type="AlphaFoldDB" id="A0A1I2CTB1"/>
<dbReference type="InterPro" id="IPR011766">
    <property type="entry name" value="TPP_enzyme_TPP-bd"/>
</dbReference>
<evidence type="ECO:0000259" key="10">
    <source>
        <dbReference type="Pfam" id="PF16582"/>
    </source>
</evidence>
<dbReference type="CDD" id="cd02009">
    <property type="entry name" value="TPP_SHCHC_synthase"/>
    <property type="match status" value="1"/>
</dbReference>
<evidence type="ECO:0000256" key="2">
    <source>
        <dbReference type="ARBA" id="ARBA00022679"/>
    </source>
</evidence>
<keyword evidence="5 7" id="KW-0786">Thiamine pyrophosphate</keyword>
<dbReference type="GO" id="GO:0009234">
    <property type="term" value="P:menaquinone biosynthetic process"/>
    <property type="evidence" value="ECO:0007669"/>
    <property type="project" value="UniProtKB-UniRule"/>
</dbReference>
<keyword evidence="1 7" id="KW-0474">Menaquinone biosynthesis</keyword>
<evidence type="ECO:0000256" key="4">
    <source>
        <dbReference type="ARBA" id="ARBA00022842"/>
    </source>
</evidence>
<dbReference type="Gene3D" id="3.40.50.1220">
    <property type="entry name" value="TPP-binding domain"/>
    <property type="match status" value="1"/>
</dbReference>
<dbReference type="EC" id="2.2.1.9" evidence="7"/>
<dbReference type="Pfam" id="PF16582">
    <property type="entry name" value="TPP_enzyme_M_2"/>
    <property type="match status" value="1"/>
</dbReference>
<dbReference type="GO" id="GO:0030145">
    <property type="term" value="F:manganese ion binding"/>
    <property type="evidence" value="ECO:0007669"/>
    <property type="project" value="UniProtKB-UniRule"/>
</dbReference>
<proteinExistence type="inferred from homology"/>
<comment type="pathway">
    <text evidence="7">Quinol/quinone metabolism; 1,4-dihydroxy-2-naphthoate biosynthesis; 1,4-dihydroxy-2-naphthoate from chorismate: step 2/7.</text>
</comment>
<dbReference type="NCBIfam" id="TIGR00173">
    <property type="entry name" value="menD"/>
    <property type="match status" value="1"/>
</dbReference>
<accession>A0A1I2CTB1</accession>
<comment type="catalytic activity">
    <reaction evidence="7">
        <text>isochorismate + 2-oxoglutarate + H(+) = 5-enolpyruvoyl-6-hydroxy-2-succinyl-cyclohex-3-ene-1-carboxylate + CO2</text>
        <dbReference type="Rhea" id="RHEA:25593"/>
        <dbReference type="ChEBI" id="CHEBI:15378"/>
        <dbReference type="ChEBI" id="CHEBI:16526"/>
        <dbReference type="ChEBI" id="CHEBI:16810"/>
        <dbReference type="ChEBI" id="CHEBI:29780"/>
        <dbReference type="ChEBI" id="CHEBI:58818"/>
        <dbReference type="EC" id="2.2.1.9"/>
    </reaction>
</comment>
<keyword evidence="6 7" id="KW-0464">Manganese</keyword>
<dbReference type="InterPro" id="IPR032264">
    <property type="entry name" value="MenD_middle"/>
</dbReference>
<reference evidence="11 12" key="1">
    <citation type="submission" date="2016-10" db="EMBL/GenBank/DDBJ databases">
        <authorList>
            <person name="de Groot N.N."/>
        </authorList>
    </citation>
    <scope>NUCLEOTIDE SEQUENCE [LARGE SCALE GENOMIC DNA]</scope>
    <source>
        <strain evidence="11 12">CGMCC 1.9156</strain>
    </source>
</reference>
<comment type="pathway">
    <text evidence="7">Quinol/quinone metabolism; menaquinone biosynthesis.</text>
</comment>
<dbReference type="UniPathway" id="UPA00079"/>
<keyword evidence="3 7" id="KW-0479">Metal-binding</keyword>
<keyword evidence="4 7" id="KW-0460">Magnesium</keyword>
<evidence type="ECO:0000313" key="11">
    <source>
        <dbReference type="EMBL" id="SFE71402.1"/>
    </source>
</evidence>
<evidence type="ECO:0000256" key="3">
    <source>
        <dbReference type="ARBA" id="ARBA00022723"/>
    </source>
</evidence>
<dbReference type="InterPro" id="IPR004433">
    <property type="entry name" value="MenaQ_synth_MenD"/>
</dbReference>
<keyword evidence="2 7" id="KW-0808">Transferase</keyword>
<dbReference type="HAMAP" id="MF_01659">
    <property type="entry name" value="MenD"/>
    <property type="match status" value="1"/>
</dbReference>
<comment type="cofactor">
    <cofactor evidence="7">
        <name>Mg(2+)</name>
        <dbReference type="ChEBI" id="CHEBI:18420"/>
    </cofactor>
    <cofactor evidence="7">
        <name>Mn(2+)</name>
        <dbReference type="ChEBI" id="CHEBI:29035"/>
    </cofactor>
</comment>
<dbReference type="RefSeq" id="WP_093918525.1">
    <property type="nucleotide sequence ID" value="NZ_FONW01000001.1"/>
</dbReference>
<dbReference type="Gene3D" id="3.40.50.970">
    <property type="match status" value="2"/>
</dbReference>
<dbReference type="EMBL" id="FONW01000001">
    <property type="protein sequence ID" value="SFE71402.1"/>
    <property type="molecule type" value="Genomic_DNA"/>
</dbReference>
<comment type="cofactor">
    <cofactor evidence="7">
        <name>thiamine diphosphate</name>
        <dbReference type="ChEBI" id="CHEBI:58937"/>
    </cofactor>
    <text evidence="7">Binds 1 thiamine pyrophosphate per subunit.</text>
</comment>
<evidence type="ECO:0000256" key="7">
    <source>
        <dbReference type="HAMAP-Rule" id="MF_01659"/>
    </source>
</evidence>
<organism evidence="11 12">
    <name type="scientific">Sunxiuqinia elliptica</name>
    <dbReference type="NCBI Taxonomy" id="655355"/>
    <lineage>
        <taxon>Bacteria</taxon>
        <taxon>Pseudomonadati</taxon>
        <taxon>Bacteroidota</taxon>
        <taxon>Bacteroidia</taxon>
        <taxon>Marinilabiliales</taxon>
        <taxon>Prolixibacteraceae</taxon>
        <taxon>Sunxiuqinia</taxon>
    </lineage>
</organism>
<protein>
    <recommendedName>
        <fullName evidence="7">2-succinyl-5-enolpyruvyl-6-hydroxy-3-cyclohexene-1-carboxylate synthase</fullName>
        <shortName evidence="7">SEPHCHC synthase</shortName>
        <ecNumber evidence="7">2.2.1.9</ecNumber>
    </recommendedName>
    <alternativeName>
        <fullName evidence="7">Menaquinone biosynthesis protein MenD</fullName>
    </alternativeName>
</protein>
<feature type="domain" description="Thiamine pyrophosphate enzyme N-terminal TPP-binding" evidence="9">
    <location>
        <begin position="9"/>
        <end position="119"/>
    </location>
</feature>
<dbReference type="Proteomes" id="UP000198964">
    <property type="component" value="Unassembled WGS sequence"/>
</dbReference>
<evidence type="ECO:0000259" key="8">
    <source>
        <dbReference type="Pfam" id="PF02775"/>
    </source>
</evidence>
<dbReference type="Pfam" id="PF02776">
    <property type="entry name" value="TPP_enzyme_N"/>
    <property type="match status" value="1"/>
</dbReference>
<sequence length="560" mass="62560">MISTKKHIQQLVSLLNEKGVNDIVISPGSRNGPITHTLVGCGLFNCRNIVDERSAAYFALGLSQALQKPVALVCSSGTATLNYAPAIAEAFYLQVPLVVLTADRPDYWIDQAESQCIRQENIYQNFTRKSISLPLGESDNELWYAAREINEYLNVAIQGTPAPVHINVPLEEPLHDLEDEPLPSVKPIELPLMNLRLADQAIEKLANSFNQAKKILILAGQQTPNPGLENQLSELAKKTGAVVLKEHLANLNDPAFCSSIDLLMTGLLNENTADFQPDLLISFGGQFVSKSLKQFLRNNKPQEHWHLSLNTDHFDTYQSLTQVLPLDASDFLEQLTPTVSEKSNSYQLRWQEKEKQVNQIRDQFINQTDYTDLRVFDQIRQFIPPNSYVHLGNSSPVRYALICQAPTDAFFFGNRGTSGIDGSLSTAVGFASTTNQLNTVILGDLSFFYDSNALWNKYISNNLRIIVINNRGGNIFGLIKGPDHSPAFKEHFLTEHSFEAKGIAQAFGLNYLRAENEIEVTQALTELYAPNQQQAVLLEIFTDSEKNSQTFRALFQAVKQ</sequence>
<evidence type="ECO:0000256" key="6">
    <source>
        <dbReference type="ARBA" id="ARBA00023211"/>
    </source>
</evidence>
<gene>
    <name evidence="7" type="primary">menD</name>
    <name evidence="11" type="ORF">SAMN05216283_101822</name>
</gene>
<dbReference type="CDD" id="cd07037">
    <property type="entry name" value="TPP_PYR_MenD"/>
    <property type="match status" value="1"/>
</dbReference>
<dbReference type="STRING" id="655355.SAMN05216283_101822"/>
<comment type="function">
    <text evidence="7">Catalyzes the thiamine diphosphate-dependent decarboxylation of 2-oxoglutarate and the subsequent addition of the resulting succinic semialdehyde-thiamine pyrophosphate anion to isochorismate to yield 2-succinyl-5-enolpyruvyl-6-hydroxy-3-cyclohexene-1-carboxylate (SEPHCHC).</text>
</comment>
<dbReference type="InterPro" id="IPR029035">
    <property type="entry name" value="DHS-like_NAD/FAD-binding_dom"/>
</dbReference>
<comment type="subunit">
    <text evidence="7">Homodimer.</text>
</comment>
<dbReference type="GO" id="GO:0000287">
    <property type="term" value="F:magnesium ion binding"/>
    <property type="evidence" value="ECO:0007669"/>
    <property type="project" value="UniProtKB-UniRule"/>
</dbReference>
<evidence type="ECO:0000256" key="1">
    <source>
        <dbReference type="ARBA" id="ARBA00022428"/>
    </source>
</evidence>
<dbReference type="GO" id="GO:0030976">
    <property type="term" value="F:thiamine pyrophosphate binding"/>
    <property type="evidence" value="ECO:0007669"/>
    <property type="project" value="UniProtKB-UniRule"/>
</dbReference>
<evidence type="ECO:0000256" key="5">
    <source>
        <dbReference type="ARBA" id="ARBA00023052"/>
    </source>
</evidence>